<sequence>MKRSVSIAACCGAMTIALATQASARDLTVTSWGGPYQEAQRKIYFDPFAAKAGIKVLDDSWNGGYGLIQAKVKAGNPNWDVVQVEADELELGCADGLYEPIDWKKIGNKDDWNETAIHECGVGVIVWDTPLAYDGDKIKDGPKGWADFWDVNKYPGKRGMRKGAKMTLEFALMADGVANVDVYKVLATPEGVDRAFKKLDELKPSIIWWESASQMVQLLSSGEVAMTMAYDGRINNLNKNEKRNLKIVWPGSVYATDFWVILKGAENKEKAMDFIAFASQPENMVKLPEIMAYGLPNKIAAAKIPPEIAATLPAAENLKDAIPIDTAFWLDNNEELNKRFNAWLAQ</sequence>
<evidence type="ECO:0000256" key="3">
    <source>
        <dbReference type="SAM" id="SignalP"/>
    </source>
</evidence>
<reference evidence="4" key="1">
    <citation type="submission" date="2016-01" db="EMBL/GenBank/DDBJ databases">
        <authorList>
            <person name="Regsiter A."/>
            <person name="william w."/>
        </authorList>
    </citation>
    <scope>NUCLEOTIDE SEQUENCE</scope>
    <source>
        <strain evidence="4">NCPPB 1641</strain>
    </source>
</reference>
<dbReference type="PANTHER" id="PTHR30222:SF2">
    <property type="entry name" value="ABC TRANSPORTER SUBSTRATE-BINDING PROTEIN"/>
    <property type="match status" value="1"/>
</dbReference>
<proteinExistence type="predicted"/>
<dbReference type="AlphaFoldDB" id="A0A1S7UB29"/>
<accession>A0A1S7UB29</accession>
<evidence type="ECO:0000256" key="2">
    <source>
        <dbReference type="ARBA" id="ARBA00022764"/>
    </source>
</evidence>
<feature type="chain" id="PRO_5013227168" evidence="3">
    <location>
        <begin position="25"/>
        <end position="346"/>
    </location>
</feature>
<evidence type="ECO:0000313" key="4">
    <source>
        <dbReference type="EMBL" id="CVI63578.1"/>
    </source>
</evidence>
<dbReference type="Proteomes" id="UP000192140">
    <property type="component" value="Unassembled WGS sequence"/>
</dbReference>
<protein>
    <submittedName>
        <fullName evidence="4">Spermidine/putrescine ABC transpoter (Substrate binding protein)</fullName>
    </submittedName>
</protein>
<gene>
    <name evidence="4" type="ORF">AGR7A_pAt20287</name>
</gene>
<dbReference type="SUPFAM" id="SSF53850">
    <property type="entry name" value="Periplasmic binding protein-like II"/>
    <property type="match status" value="1"/>
</dbReference>
<dbReference type="CDD" id="cd13589">
    <property type="entry name" value="PBP2_polyamine_RpCGA009"/>
    <property type="match status" value="1"/>
</dbReference>
<evidence type="ECO:0000313" key="5">
    <source>
        <dbReference type="Proteomes" id="UP000192140"/>
    </source>
</evidence>
<name>A0A1S7UB29_9HYPH</name>
<dbReference type="InterPro" id="IPR006059">
    <property type="entry name" value="SBP"/>
</dbReference>
<feature type="signal peptide" evidence="3">
    <location>
        <begin position="1"/>
        <end position="24"/>
    </location>
</feature>
<keyword evidence="5" id="KW-1185">Reference proteome</keyword>
<dbReference type="EMBL" id="FCNP01000049">
    <property type="protein sequence ID" value="CVI63578.1"/>
    <property type="molecule type" value="Genomic_DNA"/>
</dbReference>
<keyword evidence="2" id="KW-0574">Periplasm</keyword>
<comment type="caution">
    <text evidence="4">The sequence shown here is derived from an EMBL/GenBank/DDBJ whole genome shotgun (WGS) entry which is preliminary data.</text>
</comment>
<evidence type="ECO:0000256" key="1">
    <source>
        <dbReference type="ARBA" id="ARBA00022729"/>
    </source>
</evidence>
<keyword evidence="1 3" id="KW-0732">Signal</keyword>
<dbReference type="Gene3D" id="3.40.190.10">
    <property type="entry name" value="Periplasmic binding protein-like II"/>
    <property type="match status" value="2"/>
</dbReference>
<dbReference type="PANTHER" id="PTHR30222">
    <property type="entry name" value="SPERMIDINE/PUTRESCINE-BINDING PERIPLASMIC PROTEIN"/>
    <property type="match status" value="1"/>
</dbReference>
<organism evidence="4 5">
    <name type="scientific">Agrobacterium deltaense NCPPB 1641</name>
    <dbReference type="NCBI Taxonomy" id="1183425"/>
    <lineage>
        <taxon>Bacteria</taxon>
        <taxon>Pseudomonadati</taxon>
        <taxon>Pseudomonadota</taxon>
        <taxon>Alphaproteobacteria</taxon>
        <taxon>Hyphomicrobiales</taxon>
        <taxon>Rhizobiaceae</taxon>
        <taxon>Rhizobium/Agrobacterium group</taxon>
        <taxon>Agrobacterium</taxon>
    </lineage>
</organism>
<dbReference type="Pfam" id="PF13416">
    <property type="entry name" value="SBP_bac_8"/>
    <property type="match status" value="1"/>
</dbReference>